<organism evidence="4 5">
    <name type="scientific">Clitoria ternatea</name>
    <name type="common">Butterfly pea</name>
    <dbReference type="NCBI Taxonomy" id="43366"/>
    <lineage>
        <taxon>Eukaryota</taxon>
        <taxon>Viridiplantae</taxon>
        <taxon>Streptophyta</taxon>
        <taxon>Embryophyta</taxon>
        <taxon>Tracheophyta</taxon>
        <taxon>Spermatophyta</taxon>
        <taxon>Magnoliopsida</taxon>
        <taxon>eudicotyledons</taxon>
        <taxon>Gunneridae</taxon>
        <taxon>Pentapetalae</taxon>
        <taxon>rosids</taxon>
        <taxon>fabids</taxon>
        <taxon>Fabales</taxon>
        <taxon>Fabaceae</taxon>
        <taxon>Papilionoideae</taxon>
        <taxon>50 kb inversion clade</taxon>
        <taxon>NPAAA clade</taxon>
        <taxon>indigoferoid/millettioid clade</taxon>
        <taxon>Phaseoleae</taxon>
        <taxon>Clitoria</taxon>
    </lineage>
</organism>
<gene>
    <name evidence="4" type="ORF">RJT34_29885</name>
</gene>
<evidence type="ECO:0000313" key="4">
    <source>
        <dbReference type="EMBL" id="KAK7262318.1"/>
    </source>
</evidence>
<keyword evidence="1" id="KW-0175">Coiled coil</keyword>
<dbReference type="Proteomes" id="UP001359559">
    <property type="component" value="Unassembled WGS sequence"/>
</dbReference>
<proteinExistence type="predicted"/>
<protein>
    <recommendedName>
        <fullName evidence="3">DUF7806 domain-containing protein</fullName>
    </recommendedName>
</protein>
<dbReference type="PANTHER" id="PTHR35489:SF2">
    <property type="entry name" value="TITAN9"/>
    <property type="match status" value="1"/>
</dbReference>
<dbReference type="EMBL" id="JAYKXN010000008">
    <property type="protein sequence ID" value="KAK7262318.1"/>
    <property type="molecule type" value="Genomic_DNA"/>
</dbReference>
<dbReference type="GO" id="GO:0003006">
    <property type="term" value="P:developmental process involved in reproduction"/>
    <property type="evidence" value="ECO:0007669"/>
    <property type="project" value="TreeGrafter"/>
</dbReference>
<feature type="region of interest" description="Disordered" evidence="2">
    <location>
        <begin position="140"/>
        <end position="197"/>
    </location>
</feature>
<feature type="compositionally biased region" description="Polar residues" evidence="2">
    <location>
        <begin position="185"/>
        <end position="196"/>
    </location>
</feature>
<evidence type="ECO:0000259" key="3">
    <source>
        <dbReference type="Pfam" id="PF25091"/>
    </source>
</evidence>
<dbReference type="Pfam" id="PF25091">
    <property type="entry name" value="DUF7806"/>
    <property type="match status" value="1"/>
</dbReference>
<evidence type="ECO:0000313" key="5">
    <source>
        <dbReference type="Proteomes" id="UP001359559"/>
    </source>
</evidence>
<accession>A0AAN9ESB7</accession>
<sequence>MPSMRAFGKHRGMEVLYSKLYDKYTKLKTKKLSDLDHLSKEQEVKFVNCLSAAEELIEHLRAQNEELHEQVNDLRTELASLRVSKDKQVVSYQNLLMEETKKNEALSEEVEKLLKLCQEGTSRGLNNKIMIMTEDDQFKANSNSSSIRMTRKRSRQIALENEGNSVEREPAQNSGKVIASGKAPESSTKANGQSGVDLQKSDNSDWLIQVLFEYALGMKLSTHSTKYQTGQTQICLSALHQSSGYEFSLSWISNSPEEEAELLYQVSSLGTFERVAPEWMREDIMFSPSMCPIFFERISHVIKLNH</sequence>
<feature type="coiled-coil region" evidence="1">
    <location>
        <begin position="50"/>
        <end position="116"/>
    </location>
</feature>
<keyword evidence="5" id="KW-1185">Reference proteome</keyword>
<dbReference type="PANTHER" id="PTHR35489">
    <property type="entry name" value="TITAN9"/>
    <property type="match status" value="1"/>
</dbReference>
<name>A0AAN9ESB7_CLITE</name>
<comment type="caution">
    <text evidence="4">The sequence shown here is derived from an EMBL/GenBank/DDBJ whole genome shotgun (WGS) entry which is preliminary data.</text>
</comment>
<feature type="domain" description="DUF7806" evidence="3">
    <location>
        <begin position="205"/>
        <end position="303"/>
    </location>
</feature>
<dbReference type="AlphaFoldDB" id="A0AAN9ESB7"/>
<reference evidence="4 5" key="1">
    <citation type="submission" date="2024-01" db="EMBL/GenBank/DDBJ databases">
        <title>The genomes of 5 underutilized Papilionoideae crops provide insights into root nodulation and disease resistance.</title>
        <authorList>
            <person name="Yuan L."/>
        </authorList>
    </citation>
    <scope>NUCLEOTIDE SEQUENCE [LARGE SCALE GENOMIC DNA]</scope>
    <source>
        <strain evidence="4">LY-2023</strain>
        <tissue evidence="4">Leaf</tissue>
    </source>
</reference>
<evidence type="ECO:0000256" key="2">
    <source>
        <dbReference type="SAM" id="MobiDB-lite"/>
    </source>
</evidence>
<evidence type="ECO:0000256" key="1">
    <source>
        <dbReference type="SAM" id="Coils"/>
    </source>
</evidence>
<dbReference type="InterPro" id="IPR056708">
    <property type="entry name" value="DUF7806"/>
</dbReference>